<gene>
    <name evidence="10" type="ORF">SAMN05192533_108202</name>
</gene>
<keyword evidence="5" id="KW-0732">Signal</keyword>
<evidence type="ECO:0000256" key="1">
    <source>
        <dbReference type="ARBA" id="ARBA00001024"/>
    </source>
</evidence>
<evidence type="ECO:0000313" key="11">
    <source>
        <dbReference type="Proteomes" id="UP000198553"/>
    </source>
</evidence>
<proteinExistence type="predicted"/>
<dbReference type="Proteomes" id="UP000198553">
    <property type="component" value="Unassembled WGS sequence"/>
</dbReference>
<evidence type="ECO:0000256" key="5">
    <source>
        <dbReference type="ARBA" id="ARBA00022729"/>
    </source>
</evidence>
<dbReference type="PANTHER" id="PTHR34043:SF3">
    <property type="entry name" value="ALPHA_BETA-HYDROLASES SUPERFAMILY PROTEIN"/>
    <property type="match status" value="1"/>
</dbReference>
<comment type="subcellular location">
    <subcellularLocation>
        <location evidence="2">Secreted</location>
    </subcellularLocation>
</comment>
<reference evidence="11" key="1">
    <citation type="submission" date="2016-10" db="EMBL/GenBank/DDBJ databases">
        <authorList>
            <person name="Varghese N."/>
            <person name="Submissions S."/>
        </authorList>
    </citation>
    <scope>NUCLEOTIDE SEQUENCE [LARGE SCALE GENOMIC DNA]</scope>
    <source>
        <strain evidence="11">B48,IBRC-M 10115,DSM 25386,CECT 8001</strain>
    </source>
</reference>
<dbReference type="SUPFAM" id="SSF53474">
    <property type="entry name" value="alpha/beta-Hydrolases"/>
    <property type="match status" value="1"/>
</dbReference>
<dbReference type="InterPro" id="IPR056304">
    <property type="entry name" value="Lip-like_C"/>
</dbReference>
<dbReference type="GO" id="GO:0016042">
    <property type="term" value="P:lipid catabolic process"/>
    <property type="evidence" value="ECO:0007669"/>
    <property type="project" value="UniProtKB-KW"/>
</dbReference>
<dbReference type="Gene3D" id="3.40.50.1820">
    <property type="entry name" value="alpha/beta hydrolase"/>
    <property type="match status" value="1"/>
</dbReference>
<evidence type="ECO:0000256" key="4">
    <source>
        <dbReference type="ARBA" id="ARBA00022525"/>
    </source>
</evidence>
<name>A0A1H8DFX9_9BACI</name>
<keyword evidence="6" id="KW-0378">Hydrolase</keyword>
<evidence type="ECO:0000256" key="6">
    <source>
        <dbReference type="ARBA" id="ARBA00022801"/>
    </source>
</evidence>
<dbReference type="RefSeq" id="WP_170843880.1">
    <property type="nucleotide sequence ID" value="NZ_FOBW01000008.1"/>
</dbReference>
<feature type="domain" description="Lipase-like C-terminal" evidence="9">
    <location>
        <begin position="30"/>
        <end position="403"/>
    </location>
</feature>
<sequence>MVVSSCFANALSLSSLWTLPLASKGKTIGNDYPLVLVHGLTGWGRDEMGGIKYWGGLKDIEEDLNETGHRTYTATVGPVSSNYDRAVELYYYIKGGKVDYGAAHAKKYGHNRYGRTYPGIYSQWDRNHKIHLVGHSMGGQTARTLVELLKNGAEEERKHYREHPEDVFSPLFQGGKNWVHSVTTLGTPHNGSTFADEQRLAPLLQEMVLQGASVSGAKMEALTYDYKLDHWGLKRHPRESFLTYAERVRDSSIWESEDISLHDLTTWGAAKINQWVKTHRDVYYFSYTGKATYQDRLTGRSIPRLSMNPLMRSSSLYIGSYKRTSPEPNIDERWWPNDGVVSVISAQYPFGHPYKRYDGNVQKGVWNHFPVHSGWDHFDLIGIGSADNIGLKDLNRLYYELACNLHHLPK</sequence>
<evidence type="ECO:0000256" key="2">
    <source>
        <dbReference type="ARBA" id="ARBA00004613"/>
    </source>
</evidence>
<keyword evidence="7" id="KW-0442">Lipid degradation</keyword>
<dbReference type="GO" id="GO:0005576">
    <property type="term" value="C:extracellular region"/>
    <property type="evidence" value="ECO:0007669"/>
    <property type="project" value="UniProtKB-SubCell"/>
</dbReference>
<dbReference type="InterPro" id="IPR029058">
    <property type="entry name" value="AB_hydrolase_fold"/>
</dbReference>
<evidence type="ECO:0000256" key="3">
    <source>
        <dbReference type="ARBA" id="ARBA00013279"/>
    </source>
</evidence>
<dbReference type="Pfam" id="PF24708">
    <property type="entry name" value="Lip_C"/>
    <property type="match status" value="1"/>
</dbReference>
<accession>A0A1H8DFX9</accession>
<keyword evidence="8" id="KW-0443">Lipid metabolism</keyword>
<evidence type="ECO:0000313" key="10">
    <source>
        <dbReference type="EMBL" id="SEN06199.1"/>
    </source>
</evidence>
<keyword evidence="4" id="KW-0964">Secreted</keyword>
<dbReference type="EC" id="3.1.1.3" evidence="3"/>
<dbReference type="STRING" id="930146.SAMN05192533_108202"/>
<keyword evidence="11" id="KW-1185">Reference proteome</keyword>
<dbReference type="EMBL" id="FOBW01000008">
    <property type="protein sequence ID" value="SEN06199.1"/>
    <property type="molecule type" value="Genomic_DNA"/>
</dbReference>
<evidence type="ECO:0000259" key="9">
    <source>
        <dbReference type="Pfam" id="PF24708"/>
    </source>
</evidence>
<evidence type="ECO:0000256" key="7">
    <source>
        <dbReference type="ARBA" id="ARBA00022963"/>
    </source>
</evidence>
<dbReference type="PANTHER" id="PTHR34043">
    <property type="entry name" value="ALPHA/BETA-HYDROLASES SUPERFAMILY PROTEIN"/>
    <property type="match status" value="1"/>
</dbReference>
<comment type="catalytic activity">
    <reaction evidence="1">
        <text>a triacylglycerol + H2O = a diacylglycerol + a fatty acid + H(+)</text>
        <dbReference type="Rhea" id="RHEA:12044"/>
        <dbReference type="ChEBI" id="CHEBI:15377"/>
        <dbReference type="ChEBI" id="CHEBI:15378"/>
        <dbReference type="ChEBI" id="CHEBI:17855"/>
        <dbReference type="ChEBI" id="CHEBI:18035"/>
        <dbReference type="ChEBI" id="CHEBI:28868"/>
        <dbReference type="EC" id="3.1.1.3"/>
    </reaction>
</comment>
<protein>
    <recommendedName>
        <fullName evidence="3">triacylglycerol lipase</fullName>
        <ecNumber evidence="3">3.1.1.3</ecNumber>
    </recommendedName>
</protein>
<evidence type="ECO:0000256" key="8">
    <source>
        <dbReference type="ARBA" id="ARBA00023098"/>
    </source>
</evidence>
<dbReference type="GO" id="GO:0004806">
    <property type="term" value="F:triacylglycerol lipase activity"/>
    <property type="evidence" value="ECO:0007669"/>
    <property type="project" value="UniProtKB-EC"/>
</dbReference>
<organism evidence="10 11">
    <name type="scientific">Mesobacillus persicus</name>
    <dbReference type="NCBI Taxonomy" id="930146"/>
    <lineage>
        <taxon>Bacteria</taxon>
        <taxon>Bacillati</taxon>
        <taxon>Bacillota</taxon>
        <taxon>Bacilli</taxon>
        <taxon>Bacillales</taxon>
        <taxon>Bacillaceae</taxon>
        <taxon>Mesobacillus</taxon>
    </lineage>
</organism>
<dbReference type="AlphaFoldDB" id="A0A1H8DFX9"/>